<keyword evidence="5 9" id="KW-1133">Transmembrane helix</keyword>
<evidence type="ECO:0000313" key="12">
    <source>
        <dbReference type="Proteomes" id="UP000708208"/>
    </source>
</evidence>
<keyword evidence="6 9" id="KW-0472">Membrane</keyword>
<dbReference type="EMBL" id="CAJVCH010530920">
    <property type="protein sequence ID" value="CAG7823893.1"/>
    <property type="molecule type" value="Genomic_DNA"/>
</dbReference>
<evidence type="ECO:0000256" key="9">
    <source>
        <dbReference type="SAM" id="Phobius"/>
    </source>
</evidence>
<dbReference type="PANTHER" id="PTHR42643">
    <property type="entry name" value="IONOTROPIC RECEPTOR 20A-RELATED"/>
    <property type="match status" value="1"/>
</dbReference>
<keyword evidence="4 9" id="KW-0812">Transmembrane</keyword>
<keyword evidence="12" id="KW-1185">Reference proteome</keyword>
<accession>A0A8J2L1U2</accession>
<reference evidence="11" key="1">
    <citation type="submission" date="2021-06" db="EMBL/GenBank/DDBJ databases">
        <authorList>
            <person name="Hodson N. C."/>
            <person name="Mongue J. A."/>
            <person name="Jaron S. K."/>
        </authorList>
    </citation>
    <scope>NUCLEOTIDE SEQUENCE</scope>
</reference>
<evidence type="ECO:0000256" key="1">
    <source>
        <dbReference type="ARBA" id="ARBA00004651"/>
    </source>
</evidence>
<gene>
    <name evidence="11" type="ORF">AFUS01_LOCUS34082</name>
</gene>
<evidence type="ECO:0000256" key="5">
    <source>
        <dbReference type="ARBA" id="ARBA00022989"/>
    </source>
</evidence>
<evidence type="ECO:0000256" key="8">
    <source>
        <dbReference type="ARBA" id="ARBA00023180"/>
    </source>
</evidence>
<dbReference type="Pfam" id="PF00060">
    <property type="entry name" value="Lig_chan"/>
    <property type="match status" value="1"/>
</dbReference>
<feature type="transmembrane region" description="Helical" evidence="9">
    <location>
        <begin position="233"/>
        <end position="256"/>
    </location>
</feature>
<feature type="transmembrane region" description="Helical" evidence="9">
    <location>
        <begin position="499"/>
        <end position="528"/>
    </location>
</feature>
<keyword evidence="8" id="KW-0325">Glycoprotein</keyword>
<keyword evidence="3" id="KW-1003">Cell membrane</keyword>
<comment type="caution">
    <text evidence="11">The sequence shown here is derived from an EMBL/GenBank/DDBJ whole genome shotgun (WGS) entry which is preliminary data.</text>
</comment>
<dbReference type="GO" id="GO:0050906">
    <property type="term" value="P:detection of stimulus involved in sensory perception"/>
    <property type="evidence" value="ECO:0007669"/>
    <property type="project" value="UniProtKB-ARBA"/>
</dbReference>
<feature type="domain" description="Ionotropic glutamate receptor C-terminal" evidence="10">
    <location>
        <begin position="245"/>
        <end position="341"/>
    </location>
</feature>
<dbReference type="InterPro" id="IPR001320">
    <property type="entry name" value="Iontro_rcpt_C"/>
</dbReference>
<evidence type="ECO:0000256" key="6">
    <source>
        <dbReference type="ARBA" id="ARBA00023136"/>
    </source>
</evidence>
<evidence type="ECO:0000256" key="3">
    <source>
        <dbReference type="ARBA" id="ARBA00022475"/>
    </source>
</evidence>
<evidence type="ECO:0000259" key="10">
    <source>
        <dbReference type="Pfam" id="PF00060"/>
    </source>
</evidence>
<dbReference type="Proteomes" id="UP000708208">
    <property type="component" value="Unassembled WGS sequence"/>
</dbReference>
<protein>
    <recommendedName>
        <fullName evidence="10">Ionotropic glutamate receptor C-terminal domain-containing protein</fullName>
    </recommendedName>
</protein>
<evidence type="ECO:0000256" key="4">
    <source>
        <dbReference type="ARBA" id="ARBA00022692"/>
    </source>
</evidence>
<proteinExistence type="inferred from homology"/>
<sequence length="546" mass="63179">MSPYTINNGNRYLFLNRNPNEGIILLHEDYSSMQYKLEIKCVHIALALPKLTVSTVCHHCNAKHHILRSYTWRGNSDLGEVDVVKYEATLFPDFDKNLQGNSFEIVCGYRLGSPDEIRQLNDAVQSRNSDELVREPGLRILVNWSKSLNLTISEVTESEIYHANTPGKLKRFLQKLNTANKKNAIAIGYPPDLFSTHEIELTRAYTRNRISMLLRIQVMEINGIDVLVIIDQTFQLCIVLSGTLLVFLILIAVIIASRRATSDQQILTELRRTIFLLFEILYLQNSMLKLRCISIAAIRWQLYCWWVFSIIIITCHEATLTSKLVVPSIEPDIKFLSDLTSPRFKSWNWGSHTDISVVKSLFNGSKKYAGMIRNYEKYSLADCIWNVVNRPRFTCISYYSLLHVWTQVLLPKKYRESIVIRDSEFGDSVWTFALPKDSPWTNSVDRFTGTMTESGILGKWEEEHGRISKMKFQQMMKMAPGTLTSVRKSVKGDKKPGRILNFMAVVMRSGMVLYSIAICVFLFEIIWYHKCWIEKARWIREFVYKS</sequence>
<dbReference type="GO" id="GO:0005886">
    <property type="term" value="C:plasma membrane"/>
    <property type="evidence" value="ECO:0007669"/>
    <property type="project" value="UniProtKB-SubCell"/>
</dbReference>
<name>A0A8J2L1U2_9HEXA</name>
<organism evidence="11 12">
    <name type="scientific">Allacma fusca</name>
    <dbReference type="NCBI Taxonomy" id="39272"/>
    <lineage>
        <taxon>Eukaryota</taxon>
        <taxon>Metazoa</taxon>
        <taxon>Ecdysozoa</taxon>
        <taxon>Arthropoda</taxon>
        <taxon>Hexapoda</taxon>
        <taxon>Collembola</taxon>
        <taxon>Symphypleona</taxon>
        <taxon>Sminthuridae</taxon>
        <taxon>Allacma</taxon>
    </lineage>
</organism>
<dbReference type="PANTHER" id="PTHR42643:SF24">
    <property type="entry name" value="IONOTROPIC RECEPTOR 60A"/>
    <property type="match status" value="1"/>
</dbReference>
<evidence type="ECO:0000256" key="7">
    <source>
        <dbReference type="ARBA" id="ARBA00023170"/>
    </source>
</evidence>
<keyword evidence="7" id="KW-0675">Receptor</keyword>
<evidence type="ECO:0000256" key="2">
    <source>
        <dbReference type="ARBA" id="ARBA00008685"/>
    </source>
</evidence>
<dbReference type="InterPro" id="IPR052192">
    <property type="entry name" value="Insect_Ionotropic_Sensory_Rcpt"/>
</dbReference>
<evidence type="ECO:0000313" key="11">
    <source>
        <dbReference type="EMBL" id="CAG7823893.1"/>
    </source>
</evidence>
<dbReference type="AlphaFoldDB" id="A0A8J2L1U2"/>
<comment type="subcellular location">
    <subcellularLocation>
        <location evidence="1">Cell membrane</location>
        <topology evidence="1">Multi-pass membrane protein</topology>
    </subcellularLocation>
</comment>
<dbReference type="GO" id="GO:0015276">
    <property type="term" value="F:ligand-gated monoatomic ion channel activity"/>
    <property type="evidence" value="ECO:0007669"/>
    <property type="project" value="InterPro"/>
</dbReference>
<comment type="similarity">
    <text evidence="2">Belongs to the glutamate-gated ion channel (TC 1.A.10.1) family.</text>
</comment>